<comment type="caution">
    <text evidence="7">The sequence shown here is derived from an EMBL/GenBank/DDBJ whole genome shotgun (WGS) entry which is preliminary data.</text>
</comment>
<feature type="transmembrane region" description="Helical" evidence="5">
    <location>
        <begin position="366"/>
        <end position="386"/>
    </location>
</feature>
<feature type="transmembrane region" description="Helical" evidence="5">
    <location>
        <begin position="157"/>
        <end position="179"/>
    </location>
</feature>
<accession>W9WX38</accession>
<feature type="transmembrane region" description="Helical" evidence="5">
    <location>
        <begin position="469"/>
        <end position="489"/>
    </location>
</feature>
<name>W9WX38_9EURO</name>
<dbReference type="RefSeq" id="XP_007743801.1">
    <property type="nucleotide sequence ID" value="XM_007745611.1"/>
</dbReference>
<dbReference type="InterPro" id="IPR036259">
    <property type="entry name" value="MFS_trans_sf"/>
</dbReference>
<dbReference type="EMBL" id="AMGX01000006">
    <property type="protein sequence ID" value="EXJ72503.1"/>
    <property type="molecule type" value="Genomic_DNA"/>
</dbReference>
<evidence type="ECO:0000256" key="2">
    <source>
        <dbReference type="ARBA" id="ARBA00022692"/>
    </source>
</evidence>
<evidence type="ECO:0000313" key="8">
    <source>
        <dbReference type="Proteomes" id="UP000019471"/>
    </source>
</evidence>
<feature type="transmembrane region" description="Helical" evidence="5">
    <location>
        <begin position="501"/>
        <end position="521"/>
    </location>
</feature>
<feature type="transmembrane region" description="Helical" evidence="5">
    <location>
        <begin position="432"/>
        <end position="457"/>
    </location>
</feature>
<dbReference type="InterPro" id="IPR020846">
    <property type="entry name" value="MFS_dom"/>
</dbReference>
<dbReference type="eggNOG" id="KOG0255">
    <property type="taxonomic scope" value="Eukaryota"/>
</dbReference>
<dbReference type="Gene3D" id="1.20.1250.20">
    <property type="entry name" value="MFS general substrate transporter like domains"/>
    <property type="match status" value="1"/>
</dbReference>
<gene>
    <name evidence="7" type="ORF">A1O5_05008</name>
</gene>
<feature type="transmembrane region" description="Helical" evidence="5">
    <location>
        <begin position="327"/>
        <end position="354"/>
    </location>
</feature>
<dbReference type="GO" id="GO:0005886">
    <property type="term" value="C:plasma membrane"/>
    <property type="evidence" value="ECO:0007669"/>
    <property type="project" value="TreeGrafter"/>
</dbReference>
<dbReference type="SUPFAM" id="SSF103473">
    <property type="entry name" value="MFS general substrate transporter"/>
    <property type="match status" value="1"/>
</dbReference>
<dbReference type="PANTHER" id="PTHR23502:SF34">
    <property type="entry name" value="PROTEIN HOL1"/>
    <property type="match status" value="1"/>
</dbReference>
<keyword evidence="2 5" id="KW-0812">Transmembrane</keyword>
<feature type="transmembrane region" description="Helical" evidence="5">
    <location>
        <begin position="61"/>
        <end position="86"/>
    </location>
</feature>
<feature type="transmembrane region" description="Helical" evidence="5">
    <location>
        <begin position="213"/>
        <end position="235"/>
    </location>
</feature>
<comment type="subcellular location">
    <subcellularLocation>
        <location evidence="1">Membrane</location>
        <topology evidence="1">Multi-pass membrane protein</topology>
    </subcellularLocation>
</comment>
<reference evidence="7 8" key="1">
    <citation type="submission" date="2013-03" db="EMBL/GenBank/DDBJ databases">
        <title>The Genome Sequence of Cladophialophora psammophila CBS 110553.</title>
        <authorList>
            <consortium name="The Broad Institute Genomics Platform"/>
            <person name="Cuomo C."/>
            <person name="de Hoog S."/>
            <person name="Gorbushina A."/>
            <person name="Walker B."/>
            <person name="Young S.K."/>
            <person name="Zeng Q."/>
            <person name="Gargeya S."/>
            <person name="Fitzgerald M."/>
            <person name="Haas B."/>
            <person name="Abouelleil A."/>
            <person name="Allen A.W."/>
            <person name="Alvarado L."/>
            <person name="Arachchi H.M."/>
            <person name="Berlin A.M."/>
            <person name="Chapman S.B."/>
            <person name="Gainer-Dewar J."/>
            <person name="Goldberg J."/>
            <person name="Griggs A."/>
            <person name="Gujja S."/>
            <person name="Hansen M."/>
            <person name="Howarth C."/>
            <person name="Imamovic A."/>
            <person name="Ireland A."/>
            <person name="Larimer J."/>
            <person name="McCowan C."/>
            <person name="Murphy C."/>
            <person name="Pearson M."/>
            <person name="Poon T.W."/>
            <person name="Priest M."/>
            <person name="Roberts A."/>
            <person name="Saif S."/>
            <person name="Shea T."/>
            <person name="Sisk P."/>
            <person name="Sykes S."/>
            <person name="Wortman J."/>
            <person name="Nusbaum C."/>
            <person name="Birren B."/>
        </authorList>
    </citation>
    <scope>NUCLEOTIDE SEQUENCE [LARGE SCALE GENOMIC DNA]</scope>
    <source>
        <strain evidence="7 8">CBS 110553</strain>
    </source>
</reference>
<feature type="transmembrane region" description="Helical" evidence="5">
    <location>
        <begin position="98"/>
        <end position="115"/>
    </location>
</feature>
<dbReference type="Pfam" id="PF07690">
    <property type="entry name" value="MFS_1"/>
    <property type="match status" value="1"/>
</dbReference>
<dbReference type="Proteomes" id="UP000019471">
    <property type="component" value="Unassembled WGS sequence"/>
</dbReference>
<evidence type="ECO:0000256" key="4">
    <source>
        <dbReference type="ARBA" id="ARBA00023136"/>
    </source>
</evidence>
<dbReference type="GO" id="GO:0022857">
    <property type="term" value="F:transmembrane transporter activity"/>
    <property type="evidence" value="ECO:0007669"/>
    <property type="project" value="InterPro"/>
</dbReference>
<feature type="transmembrane region" description="Helical" evidence="5">
    <location>
        <begin position="186"/>
        <end position="207"/>
    </location>
</feature>
<keyword evidence="3 5" id="KW-1133">Transmembrane helix</keyword>
<protein>
    <recommendedName>
        <fullName evidence="6">Major facilitator superfamily (MFS) profile domain-containing protein</fullName>
    </recommendedName>
</protein>
<evidence type="ECO:0000256" key="1">
    <source>
        <dbReference type="ARBA" id="ARBA00004141"/>
    </source>
</evidence>
<dbReference type="InterPro" id="IPR011701">
    <property type="entry name" value="MFS"/>
</dbReference>
<dbReference type="OrthoDB" id="5215911at2759"/>
<dbReference type="PROSITE" id="PS50850">
    <property type="entry name" value="MFS"/>
    <property type="match status" value="1"/>
</dbReference>
<dbReference type="HOGENOM" id="CLU_008455_13_0_1"/>
<keyword evidence="8" id="KW-1185">Reference proteome</keyword>
<evidence type="ECO:0000313" key="7">
    <source>
        <dbReference type="EMBL" id="EXJ72503.1"/>
    </source>
</evidence>
<keyword evidence="4 5" id="KW-0472">Membrane</keyword>
<sequence>MKFRTLRELGHDERSVTLVGNLHSQSEHNPHLRGTDIVLVPAPSNDVNDPLRFHTWKKWTIFANTICLTFVCNFWLGGLVPAFYLLTQEFNISESQSTGLLTWPLLAAGLCNFFWVPTAEYLGRRPVFVICSIMTFACCVWASVATSYASLLSSRTIGSFFSSCHEALGPVIVNDIFFLHERAQKVAFFVLGIYGGNSLGTVVSGFIVQGVGWRWTSGVIAIVAGINMTTIFLCFPETRYNRSLDSVATRVTAPTHTHAAEDNKVTGKSETTVERINTITDDSAIDPVLTGTKKTYWQELSLWSGRANHSFVNHLIRPFPLLAYPSVAWGTLSFSCALAWLIGAASLSSFIFQVEPYNFGPGVNGLVQLAGLIGNLVGAFFGGHLSDVYVRYVARRNGGQFSPEARLVLLCFGAVVCPVGLLMFGIGAERQWHWAVLYVGYGMMSVMPNLAVIAMTYSVDSYFEVASEALLVINGVKAVAAFGFSYGFIPWTAEAGYSSVFGAMAGIWWFSLLLAIPLYIWGPQIRKYSTDNMKVILF</sequence>
<proteinExistence type="predicted"/>
<feature type="transmembrane region" description="Helical" evidence="5">
    <location>
        <begin position="127"/>
        <end position="151"/>
    </location>
</feature>
<evidence type="ECO:0000259" key="6">
    <source>
        <dbReference type="PROSITE" id="PS50850"/>
    </source>
</evidence>
<dbReference type="AlphaFoldDB" id="W9WX38"/>
<organism evidence="7 8">
    <name type="scientific">Cladophialophora psammophila CBS 110553</name>
    <dbReference type="NCBI Taxonomy" id="1182543"/>
    <lineage>
        <taxon>Eukaryota</taxon>
        <taxon>Fungi</taxon>
        <taxon>Dikarya</taxon>
        <taxon>Ascomycota</taxon>
        <taxon>Pezizomycotina</taxon>
        <taxon>Eurotiomycetes</taxon>
        <taxon>Chaetothyriomycetidae</taxon>
        <taxon>Chaetothyriales</taxon>
        <taxon>Herpotrichiellaceae</taxon>
        <taxon>Cladophialophora</taxon>
    </lineage>
</organism>
<dbReference type="GeneID" id="19189728"/>
<dbReference type="PANTHER" id="PTHR23502">
    <property type="entry name" value="MAJOR FACILITATOR SUPERFAMILY"/>
    <property type="match status" value="1"/>
</dbReference>
<feature type="domain" description="Major facilitator superfamily (MFS) profile" evidence="6">
    <location>
        <begin position="61"/>
        <end position="538"/>
    </location>
</feature>
<feature type="transmembrane region" description="Helical" evidence="5">
    <location>
        <begin position="407"/>
        <end position="426"/>
    </location>
</feature>
<evidence type="ECO:0000256" key="3">
    <source>
        <dbReference type="ARBA" id="ARBA00022989"/>
    </source>
</evidence>
<evidence type="ECO:0000256" key="5">
    <source>
        <dbReference type="SAM" id="Phobius"/>
    </source>
</evidence>